<evidence type="ECO:0000256" key="4">
    <source>
        <dbReference type="ARBA" id="ARBA00022989"/>
    </source>
</evidence>
<evidence type="ECO:0000256" key="5">
    <source>
        <dbReference type="ARBA" id="ARBA00023136"/>
    </source>
</evidence>
<feature type="compositionally biased region" description="Basic and acidic residues" evidence="7">
    <location>
        <begin position="918"/>
        <end position="933"/>
    </location>
</feature>
<accession>A0A182JH88</accession>
<keyword evidence="5 8" id="KW-0472">Membrane</keyword>
<evidence type="ECO:0000256" key="6">
    <source>
        <dbReference type="SAM" id="Coils"/>
    </source>
</evidence>
<dbReference type="SMART" id="SM00027">
    <property type="entry name" value="EH"/>
    <property type="match status" value="3"/>
</dbReference>
<dbReference type="Pfam" id="PF12763">
    <property type="entry name" value="EH"/>
    <property type="match status" value="3"/>
</dbReference>
<feature type="transmembrane region" description="Helical" evidence="8">
    <location>
        <begin position="159"/>
        <end position="181"/>
    </location>
</feature>
<feature type="transmembrane region" description="Helical" evidence="8">
    <location>
        <begin position="193"/>
        <end position="212"/>
    </location>
</feature>
<keyword evidence="3" id="KW-0106">Calcium</keyword>
<feature type="compositionally biased region" description="Polar residues" evidence="7">
    <location>
        <begin position="1144"/>
        <end position="1153"/>
    </location>
</feature>
<dbReference type="PROSITE" id="PS50031">
    <property type="entry name" value="EH"/>
    <property type="match status" value="3"/>
</dbReference>
<dbReference type="VEuPathDB" id="VectorBase:AATE018059"/>
<feature type="compositionally biased region" description="Acidic residues" evidence="7">
    <location>
        <begin position="1127"/>
        <end position="1139"/>
    </location>
</feature>
<evidence type="ECO:0000313" key="9">
    <source>
        <dbReference type="EnsemblMetazoa" id="AATE018059-PA.1"/>
    </source>
</evidence>
<dbReference type="Gene3D" id="1.10.238.10">
    <property type="entry name" value="EF-hand"/>
    <property type="match status" value="3"/>
</dbReference>
<evidence type="ECO:0000256" key="2">
    <source>
        <dbReference type="ARBA" id="ARBA00022692"/>
    </source>
</evidence>
<dbReference type="PANTHER" id="PTHR11216">
    <property type="entry name" value="EH DOMAIN"/>
    <property type="match status" value="1"/>
</dbReference>
<feature type="transmembrane region" description="Helical" evidence="8">
    <location>
        <begin position="99"/>
        <end position="117"/>
    </location>
</feature>
<organism evidence="9">
    <name type="scientific">Anopheles atroparvus</name>
    <name type="common">European mosquito</name>
    <dbReference type="NCBI Taxonomy" id="41427"/>
    <lineage>
        <taxon>Eukaryota</taxon>
        <taxon>Metazoa</taxon>
        <taxon>Ecdysozoa</taxon>
        <taxon>Arthropoda</taxon>
        <taxon>Hexapoda</taxon>
        <taxon>Insecta</taxon>
        <taxon>Pterygota</taxon>
        <taxon>Neoptera</taxon>
        <taxon>Endopterygota</taxon>
        <taxon>Diptera</taxon>
        <taxon>Nematocera</taxon>
        <taxon>Culicoidea</taxon>
        <taxon>Culicidae</taxon>
        <taxon>Anophelinae</taxon>
        <taxon>Anopheles</taxon>
    </lineage>
</organism>
<dbReference type="EnsemblMetazoa" id="AATE018059-RA">
    <property type="protein sequence ID" value="AATE018059-PA.1"/>
    <property type="gene ID" value="AATE018059"/>
</dbReference>
<evidence type="ECO:0000256" key="7">
    <source>
        <dbReference type="SAM" id="MobiDB-lite"/>
    </source>
</evidence>
<dbReference type="InterPro" id="IPR003689">
    <property type="entry name" value="ZIP"/>
</dbReference>
<feature type="region of interest" description="Disordered" evidence="7">
    <location>
        <begin position="911"/>
        <end position="1057"/>
    </location>
</feature>
<feature type="coiled-coil region" evidence="6">
    <location>
        <begin position="638"/>
        <end position="794"/>
    </location>
</feature>
<protein>
    <recommendedName>
        <fullName evidence="10">Epidermal growth factor receptor substrate 15-like 1</fullName>
    </recommendedName>
</protein>
<dbReference type="STRING" id="41427.A0A182JH88"/>
<feature type="region of interest" description="Disordered" evidence="7">
    <location>
        <begin position="74"/>
        <end position="95"/>
    </location>
</feature>
<reference evidence="9" key="1">
    <citation type="submission" date="2022-08" db="UniProtKB">
        <authorList>
            <consortium name="EnsemblMetazoa"/>
        </authorList>
    </citation>
    <scope>IDENTIFICATION</scope>
    <source>
        <strain evidence="9">EBRO</strain>
    </source>
</reference>
<dbReference type="Gene3D" id="1.20.5.170">
    <property type="match status" value="1"/>
</dbReference>
<dbReference type="SUPFAM" id="SSF47473">
    <property type="entry name" value="EF-hand"/>
    <property type="match status" value="3"/>
</dbReference>
<feature type="transmembrane region" description="Helical" evidence="8">
    <location>
        <begin position="6"/>
        <end position="26"/>
    </location>
</feature>
<keyword evidence="2 8" id="KW-0812">Transmembrane</keyword>
<dbReference type="GO" id="GO:0046873">
    <property type="term" value="F:metal ion transmembrane transporter activity"/>
    <property type="evidence" value="ECO:0007669"/>
    <property type="project" value="InterPro"/>
</dbReference>
<dbReference type="GO" id="GO:0005509">
    <property type="term" value="F:calcium ion binding"/>
    <property type="evidence" value="ECO:0007669"/>
    <property type="project" value="InterPro"/>
</dbReference>
<dbReference type="SUPFAM" id="SSF58100">
    <property type="entry name" value="Bacterial hemolysins"/>
    <property type="match status" value="1"/>
</dbReference>
<dbReference type="PANTHER" id="PTHR11216:SF176">
    <property type="entry name" value="EPIDERMAL GROWTH FACTOR RECEPTOR PATHWAY SUBSTRATE CLONE 15, ISOFORM A"/>
    <property type="match status" value="1"/>
</dbReference>
<dbReference type="PROSITE" id="PS00018">
    <property type="entry name" value="EF_HAND_1"/>
    <property type="match status" value="2"/>
</dbReference>
<proteinExistence type="predicted"/>
<feature type="compositionally biased region" description="Basic and acidic residues" evidence="7">
    <location>
        <begin position="84"/>
        <end position="95"/>
    </location>
</feature>
<dbReference type="GO" id="GO:0030132">
    <property type="term" value="C:clathrin coat of coated pit"/>
    <property type="evidence" value="ECO:0007669"/>
    <property type="project" value="TreeGrafter"/>
</dbReference>
<evidence type="ECO:0008006" key="10">
    <source>
        <dbReference type="Google" id="ProtNLM"/>
    </source>
</evidence>
<name>A0A182JH88_ANOAO</name>
<comment type="subcellular location">
    <subcellularLocation>
        <location evidence="1">Membrane</location>
        <topology evidence="1">Multi-pass membrane protein</topology>
    </subcellularLocation>
</comment>
<dbReference type="Pfam" id="PF02535">
    <property type="entry name" value="Zip"/>
    <property type="match status" value="2"/>
</dbReference>
<dbReference type="InterPro" id="IPR018247">
    <property type="entry name" value="EF_Hand_1_Ca_BS"/>
</dbReference>
<dbReference type="PROSITE" id="PS50222">
    <property type="entry name" value="EF_HAND_2"/>
    <property type="match status" value="2"/>
</dbReference>
<evidence type="ECO:0000256" key="3">
    <source>
        <dbReference type="ARBA" id="ARBA00022837"/>
    </source>
</evidence>
<dbReference type="InterPro" id="IPR011992">
    <property type="entry name" value="EF-hand-dom_pair"/>
</dbReference>
<dbReference type="InterPro" id="IPR002048">
    <property type="entry name" value="EF_hand_dom"/>
</dbReference>
<dbReference type="GO" id="GO:0016197">
    <property type="term" value="P:endosomal transport"/>
    <property type="evidence" value="ECO:0007669"/>
    <property type="project" value="TreeGrafter"/>
</dbReference>
<feature type="compositionally biased region" description="Low complexity" evidence="7">
    <location>
        <begin position="1029"/>
        <end position="1052"/>
    </location>
</feature>
<feature type="transmembrane region" description="Helical" evidence="8">
    <location>
        <begin position="129"/>
        <end position="153"/>
    </location>
</feature>
<dbReference type="InterPro" id="IPR000261">
    <property type="entry name" value="EH_dom"/>
</dbReference>
<dbReference type="CDD" id="cd00052">
    <property type="entry name" value="EH"/>
    <property type="match status" value="3"/>
</dbReference>
<evidence type="ECO:0000256" key="8">
    <source>
        <dbReference type="SAM" id="Phobius"/>
    </source>
</evidence>
<evidence type="ECO:0000256" key="1">
    <source>
        <dbReference type="ARBA" id="ARBA00004141"/>
    </source>
</evidence>
<sequence length="1463" mass="155904">MDETAMLFALVIVMLVGSYLAGNIPLIMSLSEEKLKNVSIFGAGLLVGTALTVIIPEGIRSLYDERSLEEAAKGHGTASGLPAQEHKHEHSNDEHSGTIGLSLVLGFVFMMLVDQVSSRRTEGSNERNLTATIGLVVHAAADGVALGAAATTSHSDVEIIVFLAIMLHKAPAAFGLVSFLLHEGVERDRIRKHLLIFALAAPALTLLTYFGIGSEQKETLESLNATGIAMLFSAGTFLYVATISGDHILIYEAYYKQLDPKETNEIGALDAAKFLKKSGLSDVVLSRIWDLSDPKGNGFLTKEGFFVALKLIGLAQEGSQINVNNIYNELAKPPKVGDLPKVPAQVKLLPADSTDWSMTPEKRQKYETLFESLGPMNGLLPGVKVRSTLMNSKLPVDTLGRIWDLADQDRDGSLDKHEFCVAMHLVYEALDKRAIPAMLPPQLQRNYAPPSQNGSFDAFGSGAADGGGFVANFPTDIAPPPVVPPLPAALARPPPPAVGVAPMIPPVPMVPLVPGAAPIEVTSWVVSPLERCKYEEIFNNSDTDRDGLVSGGEIKDVFLQSGVPQTWLAHIWSLCDTQQSGKLKLEEFCLALWFIDRAKKGIQPPPTLAPNMVPPSLRKSSLIQAQEQSQPTYSNPELEMISKEIEELAKERRLLEQDVAQKEADVRIKSGELRSLQSELDTLTATLKQLENQKGEAQKRLDDLKNQVNKIREQCQKQEATLKEQEGELDSRRSELQKLKEEEQTLEKECMTSIKEVDRLTSQLQDTQLEISQVKAMQSQIQEYKRQMTDALSMFRSAIESNDTILVSDYALKIEPEFREAKQALEEKEVENANKRDPFGDNKSNGFGLGGPAETGFGDDFKTNGFPTQFDVGSNGGMAGGFGDDGFGAFGSTGGSKTSALGGGAAADPFGSAAADPFGERKGSGAEPAKDEFGCDPFAILHAPTSASQTLTPSPSRSVAPPRPESPSPALPPKKAKQPPPRPAPPRPMQGPTPTKPAPPASDAFGDSSGGGSFANFADFDNKNLKPATTVQQQQQVTSSAFAPSSTAFGGSNRSLTGGTIGSSAAVITVEPPTPPTMAVVAPVAAATVPRGVTPSLHHSAAPTPIPAVDFADDPFKDYRYEDPFNIDDPFEDTEDSNDDPFASTANNKNGPNNFVAKFSKSTHTSMEELDELFRTTRISGDGGNDTATLNNSTISDLNRLNNNTLPASSGPFSADTTLSASAADPFDAFNDNFTKNTNQTDDALFNAFGGANNGNGTGKPTNTDGSLFDAFQASGAASDFTASSPAAAAPATAASATAEGSGMIKSFEDEFSKMDANYVVNNNLTPFKFGGNTYAFGRTTGDNDFDAKFDAKFDDAFGGAFNGMETAPTDNSFHATFGNTNGGKRYGVGGGLMGATLPPPASKSTKVLNTGTGGHATTGSLKKVANVDPPAPAIERFNADYSKGETFDADLQAILQRSLVEK</sequence>
<feature type="compositionally biased region" description="Pro residues" evidence="7">
    <location>
        <begin position="961"/>
        <end position="1000"/>
    </location>
</feature>
<keyword evidence="6" id="KW-0175">Coiled coil</keyword>
<feature type="transmembrane region" description="Helical" evidence="8">
    <location>
        <begin position="38"/>
        <end position="59"/>
    </location>
</feature>
<dbReference type="GO" id="GO:0006897">
    <property type="term" value="P:endocytosis"/>
    <property type="evidence" value="ECO:0007669"/>
    <property type="project" value="TreeGrafter"/>
</dbReference>
<feature type="region of interest" description="Disordered" evidence="7">
    <location>
        <begin position="1127"/>
        <end position="1154"/>
    </location>
</feature>
<dbReference type="GO" id="GO:0045296">
    <property type="term" value="F:cadherin binding"/>
    <property type="evidence" value="ECO:0007669"/>
    <property type="project" value="TreeGrafter"/>
</dbReference>
<keyword evidence="4 8" id="KW-1133">Transmembrane helix</keyword>
<dbReference type="SMART" id="SM00054">
    <property type="entry name" value="EFh"/>
    <property type="match status" value="3"/>
</dbReference>